<feature type="compositionally biased region" description="Low complexity" evidence="2">
    <location>
        <begin position="167"/>
        <end position="182"/>
    </location>
</feature>
<evidence type="ECO:0000313" key="8">
    <source>
        <dbReference type="EMBL" id="MFH8547469.1"/>
    </source>
</evidence>
<dbReference type="InterPro" id="IPR056823">
    <property type="entry name" value="TEN-like_YD-shell"/>
</dbReference>
<feature type="domain" description="DUF6531" evidence="5">
    <location>
        <begin position="356"/>
        <end position="428"/>
    </location>
</feature>
<organism evidence="8 9">
    <name type="scientific">Streptomyces longisporoflavus</name>
    <dbReference type="NCBI Taxonomy" id="28044"/>
    <lineage>
        <taxon>Bacteria</taxon>
        <taxon>Bacillati</taxon>
        <taxon>Actinomycetota</taxon>
        <taxon>Actinomycetes</taxon>
        <taxon>Kitasatosporales</taxon>
        <taxon>Streptomycetaceae</taxon>
        <taxon>Streptomyces</taxon>
    </lineage>
</organism>
<feature type="region of interest" description="Disordered" evidence="2">
    <location>
        <begin position="140"/>
        <end position="217"/>
    </location>
</feature>
<keyword evidence="3" id="KW-0812">Transmembrane</keyword>
<feature type="domain" description="RHS protein conserved region" evidence="4">
    <location>
        <begin position="1301"/>
        <end position="1329"/>
    </location>
</feature>
<evidence type="ECO:0000256" key="2">
    <source>
        <dbReference type="SAM" id="MobiDB-lite"/>
    </source>
</evidence>
<feature type="compositionally biased region" description="Basic and acidic residues" evidence="2">
    <location>
        <begin position="194"/>
        <end position="207"/>
    </location>
</feature>
<dbReference type="InterPro" id="IPR045351">
    <property type="entry name" value="DUF6531"/>
</dbReference>
<evidence type="ECO:0000259" key="5">
    <source>
        <dbReference type="Pfam" id="PF20148"/>
    </source>
</evidence>
<dbReference type="InterPro" id="IPR049082">
    <property type="entry name" value="T7SS_signal"/>
</dbReference>
<dbReference type="NCBIfam" id="TIGR01643">
    <property type="entry name" value="YD_repeat_2x"/>
    <property type="match status" value="9"/>
</dbReference>
<dbReference type="Pfam" id="PF05593">
    <property type="entry name" value="RHS_repeat"/>
    <property type="match status" value="6"/>
</dbReference>
<dbReference type="Pfam" id="PF20148">
    <property type="entry name" value="DUF6531"/>
    <property type="match status" value="1"/>
</dbReference>
<comment type="caution">
    <text evidence="8">The sequence shown here is derived from an EMBL/GenBank/DDBJ whole genome shotgun (WGS) entry which is preliminary data.</text>
</comment>
<evidence type="ECO:0000256" key="1">
    <source>
        <dbReference type="ARBA" id="ARBA00022737"/>
    </source>
</evidence>
<dbReference type="RefSeq" id="WP_397713649.1">
    <property type="nucleotide sequence ID" value="NZ_JBIRGN010000004.1"/>
</dbReference>
<protein>
    <submittedName>
        <fullName evidence="8">DUF6531 domain-containing protein</fullName>
    </submittedName>
</protein>
<dbReference type="EMBL" id="JBIRGQ010000004">
    <property type="protein sequence ID" value="MFH8547469.1"/>
    <property type="molecule type" value="Genomic_DNA"/>
</dbReference>
<evidence type="ECO:0000313" key="9">
    <source>
        <dbReference type="Proteomes" id="UP001610818"/>
    </source>
</evidence>
<dbReference type="InterPro" id="IPR006530">
    <property type="entry name" value="YD"/>
</dbReference>
<sequence>MAGNRPADWHVLDLDKDPTPGDPDRVRNLAKNLHDFADDVSKVLRDIKGMAGEDAILTWAGKTAESFTAEFEDAPGKLKKLKKSYEMAGDALSAYWPELERSQALADKALAKGREAQSSLSAAQSRLTSADSWVDKAGKEADKYKDDDGSKAGKDVPKPDPDKVKAATRNATAAEKAQTAAKSDVSAAQSNLDAAKKMAEDARKMREAAAGTAKKKLEEASDAGIQNRKWWEEVGDWVTDNWDTIVAVCKVVVAVLGVIAMIIGGPILGAIVLIAALVVLADTLHKYANGEAGLLDVAFAALDCIPGMKGLTSLRGLAKGMKGLKAGMKGLALGAKGLGKGARAMARPMKKLFTCGDPIDMATGNMVMSETDVDLPGVLPLELERHHRTGLRSGRWFGPSWGSTLDQRLILDQGGARFTTADGMVLHYPVPAPDAPVLPVEGPRWPLEWDGVPGSTMSVHQPESGLTLRFRSLPDRPVAELPLASVTDRNGNALQLEYGADGAPRELIHTGGYRIGLTTDDGRITALTLLNAPERPVLLRYGYDAVGNLTEIYNSSGLPLKLSYDDRRRITDWEDRNGTWYRYEYDTEDRCVRTTGTDGILDYAYTYEADGRRSLATNSLGHTTTYEFNDAFQLIVETIPLGNTTTRTWDRYDNLESLTDALGRTTTYSYDEGGNIEEVVHPDGSGARYEYDSSGALITATEQDGAHWRYGHDSHGNVVSVTDPAGATTTYTYDTTGAVASVTDPLGEVSRVESSPAGLATAVSTPLGAITRFEHDAFGRISRVHEPDSAITKATWTIEGLPARREFPDGTAESWVYDAEGNTLAHTDEQGAVTRFDIAPFDRSRARTTQDGARIEFTYDTELRPVAVTNAEGQTWTYEYDATGAVTRETDFNGRTVSYRHDAVGHIVERTNGAGQSISYVRDLLDRVVEQRDSEGNVTRFEYDQGGAIVRAANRDAELTFTYDIHGRVLSESCNGRVLTNAYDTAGRRVSRRTPGGVLSEWSYNSEHQPVELRGSGRSVRFGYDPAGNETLRQLPSGAALVHGWTAGHRMTNQAMRDPGAKIPGVDRSYSYRADGLLRSVTDATSGTSSYQLDVNGRVTAVTAADHRETYAYDKLGNLVHSASPGGEAEDVQGPRTYSGTLVRTAGRARYEHDGQGRVVRHTRALLSGGSRTWLFDWDAEDRLRGVTTPDGRRWRYRYDPLGRRIAKELLSASGETVVERTDFVWDGTRLAEESHTVPGDGRGCRITTWDWEPGGDRPIAQRSRSGALRDARYLADARDLAGEQDGVDEQDRVDEQFYSIVTDLVGTPTELVDEDGTVAWRSRTSLWGLPLRDAPEEIGCPLRFPGQYYDAETGLHYNHHRYYDPSTARYHSPDPLGLDPAPNHHNYVTNPFTWIDPLGLAPSCKAVIRHYTDKGGYQKIMSGGSKEGITLKVPKSSKGKNASAVYVSPMSPADVAKKPGGFKSYLGLTREKSEYMIEFEVEKKLFSGRLPGTRTHVWFSNKDVNIPRDAIRYHGPTSGWKA</sequence>
<dbReference type="NCBIfam" id="TIGR03696">
    <property type="entry name" value="Rhs_assc_core"/>
    <property type="match status" value="1"/>
</dbReference>
<feature type="compositionally biased region" description="Basic and acidic residues" evidence="2">
    <location>
        <begin position="7"/>
        <end position="22"/>
    </location>
</feature>
<dbReference type="Gene3D" id="2.180.10.10">
    <property type="entry name" value="RHS repeat-associated core"/>
    <property type="match status" value="2"/>
</dbReference>
<name>A0ABW7QR50_9ACTN</name>
<dbReference type="Pfam" id="PF25023">
    <property type="entry name" value="TEN_YD-shell"/>
    <property type="match status" value="1"/>
</dbReference>
<accession>A0ABW7QR50</accession>
<dbReference type="Pfam" id="PF21725">
    <property type="entry name" value="T7SS_signal"/>
    <property type="match status" value="1"/>
</dbReference>
<dbReference type="InterPro" id="IPR022385">
    <property type="entry name" value="Rhs_assc_core"/>
</dbReference>
<dbReference type="InterPro" id="IPR001826">
    <property type="entry name" value="RHS"/>
</dbReference>
<evidence type="ECO:0000259" key="6">
    <source>
        <dbReference type="Pfam" id="PF21725"/>
    </source>
</evidence>
<feature type="compositionally biased region" description="Basic and acidic residues" evidence="2">
    <location>
        <begin position="140"/>
        <end position="165"/>
    </location>
</feature>
<feature type="domain" description="Teneurin-like YD-shell" evidence="7">
    <location>
        <begin position="929"/>
        <end position="1039"/>
    </location>
</feature>
<evidence type="ECO:0000256" key="3">
    <source>
        <dbReference type="SAM" id="Phobius"/>
    </source>
</evidence>
<dbReference type="PANTHER" id="PTHR32305:SF15">
    <property type="entry name" value="PROTEIN RHSA-RELATED"/>
    <property type="match status" value="1"/>
</dbReference>
<feature type="region of interest" description="Disordered" evidence="2">
    <location>
        <begin position="1"/>
        <end position="22"/>
    </location>
</feature>
<evidence type="ECO:0000259" key="4">
    <source>
        <dbReference type="Pfam" id="PF03527"/>
    </source>
</evidence>
<keyword evidence="1" id="KW-0677">Repeat</keyword>
<keyword evidence="9" id="KW-1185">Reference proteome</keyword>
<dbReference type="Proteomes" id="UP001610818">
    <property type="component" value="Unassembled WGS sequence"/>
</dbReference>
<proteinExistence type="predicted"/>
<dbReference type="InterPro" id="IPR031325">
    <property type="entry name" value="RHS_repeat"/>
</dbReference>
<feature type="transmembrane region" description="Helical" evidence="3">
    <location>
        <begin position="251"/>
        <end position="280"/>
    </location>
</feature>
<dbReference type="Pfam" id="PF03527">
    <property type="entry name" value="RHS"/>
    <property type="match status" value="1"/>
</dbReference>
<reference evidence="8 9" key="1">
    <citation type="submission" date="2024-10" db="EMBL/GenBank/DDBJ databases">
        <title>The Natural Products Discovery Center: Release of the First 8490 Sequenced Strains for Exploring Actinobacteria Biosynthetic Diversity.</title>
        <authorList>
            <person name="Kalkreuter E."/>
            <person name="Kautsar S.A."/>
            <person name="Yang D."/>
            <person name="Bader C.D."/>
            <person name="Teijaro C.N."/>
            <person name="Fluegel L."/>
            <person name="Davis C.M."/>
            <person name="Simpson J.R."/>
            <person name="Lauterbach L."/>
            <person name="Steele A.D."/>
            <person name="Gui C."/>
            <person name="Meng S."/>
            <person name="Li G."/>
            <person name="Viehrig K."/>
            <person name="Ye F."/>
            <person name="Su P."/>
            <person name="Kiefer A.F."/>
            <person name="Nichols A."/>
            <person name="Cepeda A.J."/>
            <person name="Yan W."/>
            <person name="Fan B."/>
            <person name="Jiang Y."/>
            <person name="Adhikari A."/>
            <person name="Zheng C.-J."/>
            <person name="Schuster L."/>
            <person name="Cowan T.M."/>
            <person name="Smanski M.J."/>
            <person name="Chevrette M.G."/>
            <person name="De Carvalho L.P.S."/>
            <person name="Shen B."/>
        </authorList>
    </citation>
    <scope>NUCLEOTIDE SEQUENCE [LARGE SCALE GENOMIC DNA]</scope>
    <source>
        <strain evidence="8 9">NPDC017990</strain>
    </source>
</reference>
<keyword evidence="3" id="KW-1133">Transmembrane helix</keyword>
<dbReference type="InterPro" id="IPR050708">
    <property type="entry name" value="T6SS_VgrG/RHS"/>
</dbReference>
<dbReference type="Gene3D" id="1.10.287.1060">
    <property type="entry name" value="ESAT-6-like"/>
    <property type="match status" value="1"/>
</dbReference>
<keyword evidence="3" id="KW-0472">Membrane</keyword>
<gene>
    <name evidence="8" type="ORF">ACH4F9_20915</name>
</gene>
<dbReference type="PANTHER" id="PTHR32305">
    <property type="match status" value="1"/>
</dbReference>
<evidence type="ECO:0000259" key="7">
    <source>
        <dbReference type="Pfam" id="PF25023"/>
    </source>
</evidence>
<feature type="domain" description="Putative T7SS secretion signal" evidence="6">
    <location>
        <begin position="21"/>
        <end position="222"/>
    </location>
</feature>